<feature type="transmembrane region" description="Helical" evidence="7">
    <location>
        <begin position="129"/>
        <end position="149"/>
    </location>
</feature>
<evidence type="ECO:0000256" key="1">
    <source>
        <dbReference type="ARBA" id="ARBA00004651"/>
    </source>
</evidence>
<evidence type="ECO:0000313" key="10">
    <source>
        <dbReference type="Proteomes" id="UP000727506"/>
    </source>
</evidence>
<evidence type="ECO:0000259" key="8">
    <source>
        <dbReference type="PROSITE" id="PS50928"/>
    </source>
</evidence>
<keyword evidence="5 7" id="KW-1133">Transmembrane helix</keyword>
<protein>
    <submittedName>
        <fullName evidence="9">ABC transporter permease subunit</fullName>
    </submittedName>
</protein>
<dbReference type="InterPro" id="IPR000515">
    <property type="entry name" value="MetI-like"/>
</dbReference>
<keyword evidence="3" id="KW-1003">Cell membrane</keyword>
<reference evidence="9" key="1">
    <citation type="submission" date="2021-02" db="EMBL/GenBank/DDBJ databases">
        <title>Infant gut strain persistence is associated with maternal origin, phylogeny, and functional potential including surface adhesion and iron acquisition.</title>
        <authorList>
            <person name="Lou Y.C."/>
        </authorList>
    </citation>
    <scope>NUCLEOTIDE SEQUENCE</scope>
    <source>
        <strain evidence="9">L2_039_000G1_dasL2_039_000G1_concoct_11</strain>
    </source>
</reference>
<feature type="domain" description="ABC transmembrane type-1" evidence="8">
    <location>
        <begin position="51"/>
        <end position="220"/>
    </location>
</feature>
<proteinExistence type="inferred from homology"/>
<feature type="transmembrane region" description="Helical" evidence="7">
    <location>
        <begin position="12"/>
        <end position="34"/>
    </location>
</feature>
<evidence type="ECO:0000256" key="3">
    <source>
        <dbReference type="ARBA" id="ARBA00022475"/>
    </source>
</evidence>
<dbReference type="GO" id="GO:0005886">
    <property type="term" value="C:plasma membrane"/>
    <property type="evidence" value="ECO:0007669"/>
    <property type="project" value="UniProtKB-SubCell"/>
</dbReference>
<dbReference type="AlphaFoldDB" id="A0A943YYF8"/>
<dbReference type="Proteomes" id="UP000727506">
    <property type="component" value="Unassembled WGS sequence"/>
</dbReference>
<dbReference type="EMBL" id="JAGZSV010000144">
    <property type="protein sequence ID" value="MBS6941251.1"/>
    <property type="molecule type" value="Genomic_DNA"/>
</dbReference>
<comment type="subcellular location">
    <subcellularLocation>
        <location evidence="1 7">Cell membrane</location>
        <topology evidence="1 7">Multi-pass membrane protein</topology>
    </subcellularLocation>
</comment>
<evidence type="ECO:0000256" key="2">
    <source>
        <dbReference type="ARBA" id="ARBA00022448"/>
    </source>
</evidence>
<evidence type="ECO:0000256" key="4">
    <source>
        <dbReference type="ARBA" id="ARBA00022692"/>
    </source>
</evidence>
<dbReference type="CDD" id="cd06261">
    <property type="entry name" value="TM_PBP2"/>
    <property type="match status" value="1"/>
</dbReference>
<accession>A0A943YYF8</accession>
<dbReference type="PANTHER" id="PTHR30183">
    <property type="entry name" value="MOLYBDENUM TRANSPORT SYSTEM PERMEASE PROTEIN MODB"/>
    <property type="match status" value="1"/>
</dbReference>
<name>A0A943YYF8_9ACTN</name>
<organism evidence="9 10">
    <name type="scientific">Slackia piriformis</name>
    <dbReference type="NCBI Taxonomy" id="626934"/>
    <lineage>
        <taxon>Bacteria</taxon>
        <taxon>Bacillati</taxon>
        <taxon>Actinomycetota</taxon>
        <taxon>Coriobacteriia</taxon>
        <taxon>Eggerthellales</taxon>
        <taxon>Eggerthellaceae</taxon>
        <taxon>Slackia</taxon>
    </lineage>
</organism>
<dbReference type="PANTHER" id="PTHR30183:SF3">
    <property type="entry name" value="MOLYBDENUM TRANSPORT SYSTEM PERMEASE PROTEIN MODB"/>
    <property type="match status" value="1"/>
</dbReference>
<keyword evidence="4 7" id="KW-0812">Transmembrane</keyword>
<dbReference type="GO" id="GO:0055085">
    <property type="term" value="P:transmembrane transport"/>
    <property type="evidence" value="ECO:0007669"/>
    <property type="project" value="InterPro"/>
</dbReference>
<evidence type="ECO:0000256" key="5">
    <source>
        <dbReference type="ARBA" id="ARBA00022989"/>
    </source>
</evidence>
<evidence type="ECO:0000313" key="9">
    <source>
        <dbReference type="EMBL" id="MBS6941251.1"/>
    </source>
</evidence>
<dbReference type="Pfam" id="PF00528">
    <property type="entry name" value="BPD_transp_1"/>
    <property type="match status" value="1"/>
</dbReference>
<dbReference type="InterPro" id="IPR035906">
    <property type="entry name" value="MetI-like_sf"/>
</dbReference>
<dbReference type="SUPFAM" id="SSF161098">
    <property type="entry name" value="MetI-like"/>
    <property type="match status" value="1"/>
</dbReference>
<keyword evidence="6 7" id="KW-0472">Membrane</keyword>
<comment type="similarity">
    <text evidence="7">Belongs to the binding-protein-dependent transport system permease family.</text>
</comment>
<feature type="transmembrane region" description="Helical" evidence="7">
    <location>
        <begin position="54"/>
        <end position="74"/>
    </location>
</feature>
<dbReference type="PROSITE" id="PS50928">
    <property type="entry name" value="ABC_TM1"/>
    <property type="match status" value="1"/>
</dbReference>
<feature type="transmembrane region" description="Helical" evidence="7">
    <location>
        <begin position="86"/>
        <end position="109"/>
    </location>
</feature>
<keyword evidence="2 7" id="KW-0813">Transport</keyword>
<evidence type="ECO:0000256" key="6">
    <source>
        <dbReference type="ARBA" id="ARBA00023136"/>
    </source>
</evidence>
<sequence>MRFLGKMNAVRVVLALFFLFAAVLPLLGMFAGLLDPAAREVFSSERFASACLNSALVASTATAISLCLALFVAWALCRTNIKGKGFIAILMTAPMLIPSLAHGMSLVFLFGSNGMIARALGIDGGLYGFWGIVAGSVLYSFPSAFLLLYDVLKYEDASPYEAASVLGVPSFRQFTGITLPYLRRPFIAAAFATFALVATDYGVPLIVGGKCTTLPVLMYQ</sequence>
<evidence type="ECO:0000256" key="7">
    <source>
        <dbReference type="RuleBase" id="RU363032"/>
    </source>
</evidence>
<comment type="caution">
    <text evidence="9">The sequence shown here is derived from an EMBL/GenBank/DDBJ whole genome shotgun (WGS) entry which is preliminary data.</text>
</comment>
<gene>
    <name evidence="9" type="ORF">KH142_07230</name>
</gene>
<dbReference type="Gene3D" id="1.10.3720.10">
    <property type="entry name" value="MetI-like"/>
    <property type="match status" value="1"/>
</dbReference>
<feature type="non-terminal residue" evidence="9">
    <location>
        <position position="220"/>
    </location>
</feature>